<keyword evidence="3" id="KW-1185">Reference proteome</keyword>
<reference evidence="2 3" key="1">
    <citation type="submission" date="2020-08" db="EMBL/GenBank/DDBJ databases">
        <title>Genomic Encyclopedia of Type Strains, Phase IV (KMG-IV): sequencing the most valuable type-strain genomes for metagenomic binning, comparative biology and taxonomic classification.</title>
        <authorList>
            <person name="Goeker M."/>
        </authorList>
    </citation>
    <scope>NUCLEOTIDE SEQUENCE [LARGE SCALE GENOMIC DNA]</scope>
    <source>
        <strain evidence="2 3">DSM 23562</strain>
    </source>
</reference>
<accession>A0A7W9SUL0</accession>
<gene>
    <name evidence="2" type="ORF">HNQ39_004154</name>
</gene>
<dbReference type="Proteomes" id="UP000520814">
    <property type="component" value="Unassembled WGS sequence"/>
</dbReference>
<evidence type="ECO:0000313" key="3">
    <source>
        <dbReference type="Proteomes" id="UP000520814"/>
    </source>
</evidence>
<evidence type="ECO:0000313" key="2">
    <source>
        <dbReference type="EMBL" id="MBB6052333.1"/>
    </source>
</evidence>
<organism evidence="2 3">
    <name type="scientific">Armatimonas rosea</name>
    <dbReference type="NCBI Taxonomy" id="685828"/>
    <lineage>
        <taxon>Bacteria</taxon>
        <taxon>Bacillati</taxon>
        <taxon>Armatimonadota</taxon>
        <taxon>Armatimonadia</taxon>
        <taxon>Armatimonadales</taxon>
        <taxon>Armatimonadaceae</taxon>
        <taxon>Armatimonas</taxon>
    </lineage>
</organism>
<dbReference type="InterPro" id="IPR000782">
    <property type="entry name" value="FAS1_domain"/>
</dbReference>
<comment type="caution">
    <text evidence="2">The sequence shown here is derived from an EMBL/GenBank/DDBJ whole genome shotgun (WGS) entry which is preliminary data.</text>
</comment>
<sequence>MRQSAPIRFGERPKLEFKDSGLLASLRRVERPVQGKNERILTAFAELVEASGLERALSARPFTLLVPHNVALARFQRPAKLEQLKSFVWDHVLEGRLTLGGAGSKERYTFPRDGQVRTMAGHLLRVERGGDGRWLVTGGAPGTVRFLETDLPFEPGVFHILERLAPVSTPTRVD</sequence>
<protein>
    <recommendedName>
        <fullName evidence="1">FAS1 domain-containing protein</fullName>
    </recommendedName>
</protein>
<dbReference type="PROSITE" id="PS50213">
    <property type="entry name" value="FAS1"/>
    <property type="match status" value="1"/>
</dbReference>
<dbReference type="Gene3D" id="2.30.180.10">
    <property type="entry name" value="FAS1 domain"/>
    <property type="match status" value="1"/>
</dbReference>
<dbReference type="InterPro" id="IPR036378">
    <property type="entry name" value="FAS1_dom_sf"/>
</dbReference>
<name>A0A7W9SUL0_ARMRO</name>
<dbReference type="Pfam" id="PF02469">
    <property type="entry name" value="Fasciclin"/>
    <property type="match status" value="1"/>
</dbReference>
<dbReference type="EMBL" id="JACHGW010000004">
    <property type="protein sequence ID" value="MBB6052333.1"/>
    <property type="molecule type" value="Genomic_DNA"/>
</dbReference>
<feature type="domain" description="FAS1" evidence="1">
    <location>
        <begin position="28"/>
        <end position="165"/>
    </location>
</feature>
<evidence type="ECO:0000259" key="1">
    <source>
        <dbReference type="PROSITE" id="PS50213"/>
    </source>
</evidence>
<dbReference type="AlphaFoldDB" id="A0A7W9SUL0"/>
<dbReference type="SUPFAM" id="SSF82153">
    <property type="entry name" value="FAS1 domain"/>
    <property type="match status" value="1"/>
</dbReference>
<proteinExistence type="predicted"/>
<dbReference type="RefSeq" id="WP_184201182.1">
    <property type="nucleotide sequence ID" value="NZ_JACHGW010000004.1"/>
</dbReference>